<reference evidence="2 3" key="1">
    <citation type="submission" date="2020-08" db="EMBL/GenBank/DDBJ databases">
        <title>Functional genomics of gut bacteria from endangered species of beetles.</title>
        <authorList>
            <person name="Carlos-Shanley C."/>
        </authorList>
    </citation>
    <scope>NUCLEOTIDE SEQUENCE [LARGE SCALE GENOMIC DNA]</scope>
    <source>
        <strain evidence="2 3">S00124</strain>
    </source>
</reference>
<evidence type="ECO:0000313" key="2">
    <source>
        <dbReference type="EMBL" id="MBB6576838.1"/>
    </source>
</evidence>
<organism evidence="2 3">
    <name type="scientific">Comamonas odontotermitis</name>
    <dbReference type="NCBI Taxonomy" id="379895"/>
    <lineage>
        <taxon>Bacteria</taxon>
        <taxon>Pseudomonadati</taxon>
        <taxon>Pseudomonadota</taxon>
        <taxon>Betaproteobacteria</taxon>
        <taxon>Burkholderiales</taxon>
        <taxon>Comamonadaceae</taxon>
        <taxon>Comamonas</taxon>
    </lineage>
</organism>
<evidence type="ECO:0000256" key="1">
    <source>
        <dbReference type="ARBA" id="ARBA00008270"/>
    </source>
</evidence>
<dbReference type="PANTHER" id="PTHR13774:SF32">
    <property type="entry name" value="ANTISENSE-ENHANCING SEQUENCE 1"/>
    <property type="match status" value="1"/>
</dbReference>
<comment type="caution">
    <text evidence="2">The sequence shown here is derived from an EMBL/GenBank/DDBJ whole genome shotgun (WGS) entry which is preliminary data.</text>
</comment>
<evidence type="ECO:0000313" key="3">
    <source>
        <dbReference type="Proteomes" id="UP000562492"/>
    </source>
</evidence>
<keyword evidence="3" id="KW-1185">Reference proteome</keyword>
<dbReference type="PIRSF" id="PIRSF016184">
    <property type="entry name" value="PhzC_PhzF"/>
    <property type="match status" value="1"/>
</dbReference>
<dbReference type="Proteomes" id="UP000562492">
    <property type="component" value="Unassembled WGS sequence"/>
</dbReference>
<dbReference type="Pfam" id="PF02567">
    <property type="entry name" value="PhzC-PhzF"/>
    <property type="match status" value="1"/>
</dbReference>
<dbReference type="RefSeq" id="WP_184705682.1">
    <property type="nucleotide sequence ID" value="NZ_JACHKZ010000003.1"/>
</dbReference>
<dbReference type="NCBIfam" id="TIGR00654">
    <property type="entry name" value="PhzF_family"/>
    <property type="match status" value="1"/>
</dbReference>
<accession>A0ABR6RCH6</accession>
<dbReference type="SUPFAM" id="SSF54506">
    <property type="entry name" value="Diaminopimelate epimerase-like"/>
    <property type="match status" value="1"/>
</dbReference>
<dbReference type="EMBL" id="JACHKZ010000003">
    <property type="protein sequence ID" value="MBB6576838.1"/>
    <property type="molecule type" value="Genomic_DNA"/>
</dbReference>
<proteinExistence type="inferred from homology"/>
<dbReference type="Gene3D" id="3.10.310.10">
    <property type="entry name" value="Diaminopimelate Epimerase, Chain A, domain 1"/>
    <property type="match status" value="2"/>
</dbReference>
<comment type="similarity">
    <text evidence="1">Belongs to the PhzF family.</text>
</comment>
<dbReference type="PANTHER" id="PTHR13774">
    <property type="entry name" value="PHENAZINE BIOSYNTHESIS PROTEIN"/>
    <property type="match status" value="1"/>
</dbReference>
<name>A0ABR6RCH6_9BURK</name>
<gene>
    <name evidence="2" type="ORF">HNP33_000886</name>
</gene>
<sequence length="304" mass="31685">MHPRRFTQLDVFADHALQGNALAVVLDGEGISDAAMLDFARWTNLSETTFLLPPTAEGAAAGADYRVRIFTPAGELAFAGHPTLGSCQAWLNAGGTPRRNQVVVQECAKGLVTIARAAAPGSSGMEGLAFAAPPLQRSDVPANLQAQVLAALQLQADDLIAAQWLDNGSRWMGLLMRHIDILPRALPNAAALRALGVKAGLCAIHPQGSGADDSAEPVLEVRGITLTAHGIAEDPATGSLNASLAQWLSAAGHIALPYRVQQGAAIGRAGRMRLIADMANMADASGQIWVQGQVHSVVTGHVTL</sequence>
<protein>
    <submittedName>
        <fullName evidence="2">PhzF family phenazine biosynthesis protein</fullName>
    </submittedName>
</protein>
<dbReference type="InterPro" id="IPR003719">
    <property type="entry name" value="Phenazine_PhzF-like"/>
</dbReference>